<dbReference type="OrthoDB" id="200409at2157"/>
<gene>
    <name evidence="1" type="ORF">SAMN04487967_0023</name>
</gene>
<accession>A0A1H6FIN8</accession>
<organism evidence="1 2">
    <name type="scientific">Natronorubrum sediminis</name>
    <dbReference type="NCBI Taxonomy" id="640943"/>
    <lineage>
        <taxon>Archaea</taxon>
        <taxon>Methanobacteriati</taxon>
        <taxon>Methanobacteriota</taxon>
        <taxon>Stenosarchaea group</taxon>
        <taxon>Halobacteria</taxon>
        <taxon>Halobacteriales</taxon>
        <taxon>Natrialbaceae</taxon>
        <taxon>Natronorubrum</taxon>
    </lineage>
</organism>
<evidence type="ECO:0008006" key="3">
    <source>
        <dbReference type="Google" id="ProtNLM"/>
    </source>
</evidence>
<reference evidence="2" key="1">
    <citation type="submission" date="2016-10" db="EMBL/GenBank/DDBJ databases">
        <authorList>
            <person name="Varghese N."/>
            <person name="Submissions S."/>
        </authorList>
    </citation>
    <scope>NUCLEOTIDE SEQUENCE [LARGE SCALE GENOMIC DNA]</scope>
    <source>
        <strain evidence="2">CGMCC 1.8981</strain>
    </source>
</reference>
<proteinExistence type="predicted"/>
<keyword evidence="2" id="KW-1185">Reference proteome</keyword>
<protein>
    <recommendedName>
        <fullName evidence="3">Carboxypeptidase regulatory-like domain-containing protein</fullName>
    </recommendedName>
</protein>
<evidence type="ECO:0000313" key="2">
    <source>
        <dbReference type="Proteomes" id="UP000199112"/>
    </source>
</evidence>
<evidence type="ECO:0000313" key="1">
    <source>
        <dbReference type="EMBL" id="SEH10706.1"/>
    </source>
</evidence>
<dbReference type="Proteomes" id="UP000199112">
    <property type="component" value="Unassembled WGS sequence"/>
</dbReference>
<sequence>MNVKRSLVLEVNRYEVPVGEPVVVRVTSGNRPIEGAIVEAGSKRVRTDAGGWCEVTFHSPGFWKIIAAKSPTDTTTYKPVSTLVRTLPRTSTRRKARPTDPLRL</sequence>
<dbReference type="AlphaFoldDB" id="A0A1H6FIN8"/>
<name>A0A1H6FIN8_9EURY</name>
<dbReference type="EMBL" id="FNWL01000001">
    <property type="protein sequence ID" value="SEH10706.1"/>
    <property type="molecule type" value="Genomic_DNA"/>
</dbReference>
<dbReference type="RefSeq" id="WP_090503194.1">
    <property type="nucleotide sequence ID" value="NZ_FNWL01000001.1"/>
</dbReference>